<comment type="caution">
    <text evidence="1">The sequence shown here is derived from an EMBL/GenBank/DDBJ whole genome shotgun (WGS) entry which is preliminary data.</text>
</comment>
<feature type="non-terminal residue" evidence="1">
    <location>
        <position position="185"/>
    </location>
</feature>
<protein>
    <recommendedName>
        <fullName evidence="3">Sce7726 family protein</fullName>
    </recommendedName>
</protein>
<evidence type="ECO:0008006" key="3">
    <source>
        <dbReference type="Google" id="ProtNLM"/>
    </source>
</evidence>
<accession>A0ABX5B508</accession>
<name>A0ABX5B508_9SPIR</name>
<dbReference type="InterPro" id="IPR047729">
    <property type="entry name" value="Sce7726-like"/>
</dbReference>
<evidence type="ECO:0000313" key="2">
    <source>
        <dbReference type="Proteomes" id="UP000238924"/>
    </source>
</evidence>
<dbReference type="Proteomes" id="UP000238924">
    <property type="component" value="Unassembled WGS sequence"/>
</dbReference>
<dbReference type="EMBL" id="JJMJ01000216">
    <property type="protein sequence ID" value="PPS21272.1"/>
    <property type="molecule type" value="Genomic_DNA"/>
</dbReference>
<dbReference type="NCBIfam" id="NF033832">
    <property type="entry name" value="sce7726_fam"/>
    <property type="match status" value="1"/>
</dbReference>
<proteinExistence type="predicted"/>
<keyword evidence="2" id="KW-1185">Reference proteome</keyword>
<sequence>MLDIISKSEYFYLRELFSPVFPKKSILILKKTKNIWNKLQNINIEKDSCKSLLNKIYNSFIKHYPFEYVYKNELLKYILKIDRYKEEYISAITEIRVGDAKADFVFVNGCSEVFEIKTPLDTLNRLDNQLDMYFKVFDKVSLLIDKKYIDSLKELDCYKYLGIFLLENRKIIQIKEAELNSHKLD</sequence>
<evidence type="ECO:0000313" key="1">
    <source>
        <dbReference type="EMBL" id="PPS21272.1"/>
    </source>
</evidence>
<gene>
    <name evidence="1" type="ORF">DJ52_11900</name>
</gene>
<reference evidence="1 2" key="1">
    <citation type="submission" date="2014-04" db="EMBL/GenBank/DDBJ databases">
        <title>Whole genome sequence of 'Brachyspira hampsonii' D13-03603F2.</title>
        <authorList>
            <person name="Patterson A.H."/>
            <person name="Chaban B."/>
            <person name="Fernando C."/>
            <person name="Harding J.C."/>
            <person name="Hill J.E."/>
        </authorList>
    </citation>
    <scope>NUCLEOTIDE SEQUENCE [LARGE SCALE GENOMIC DNA]</scope>
    <source>
        <strain evidence="1 2">D13-03603F2</strain>
    </source>
</reference>
<dbReference type="RefSeq" id="WP_146080015.1">
    <property type="nucleotide sequence ID" value="NZ_JJMJ01000216.1"/>
</dbReference>
<organism evidence="1 2">
    <name type="scientific">Brachyspira murdochii</name>
    <dbReference type="NCBI Taxonomy" id="84378"/>
    <lineage>
        <taxon>Bacteria</taxon>
        <taxon>Pseudomonadati</taxon>
        <taxon>Spirochaetota</taxon>
        <taxon>Spirochaetia</taxon>
        <taxon>Brachyspirales</taxon>
        <taxon>Brachyspiraceae</taxon>
        <taxon>Brachyspira</taxon>
    </lineage>
</organism>